<dbReference type="Proteomes" id="UP001158576">
    <property type="component" value="Chromosome XSR"/>
</dbReference>
<evidence type="ECO:0000313" key="2">
    <source>
        <dbReference type="EMBL" id="CAG5100515.1"/>
    </source>
</evidence>
<sequence>MNPGFAKKRERIDIDGAFSSIKTLQLDVIDGLRASIKQLAMENQKIQKERADFKETVQKLRKDFESDYSTSLTTLRNINKFVDEKITASNELLQNQIGNLEQSFSYKLAAFEQNTINAIQAEQTRLGKELQRLTARVDSVKLSSGSLRI</sequence>
<gene>
    <name evidence="2" type="ORF">OKIOD_LOCUS8591</name>
</gene>
<feature type="coiled-coil region" evidence="1">
    <location>
        <begin position="29"/>
        <end position="63"/>
    </location>
</feature>
<organism evidence="2 3">
    <name type="scientific">Oikopleura dioica</name>
    <name type="common">Tunicate</name>
    <dbReference type="NCBI Taxonomy" id="34765"/>
    <lineage>
        <taxon>Eukaryota</taxon>
        <taxon>Metazoa</taxon>
        <taxon>Chordata</taxon>
        <taxon>Tunicata</taxon>
        <taxon>Appendicularia</taxon>
        <taxon>Copelata</taxon>
        <taxon>Oikopleuridae</taxon>
        <taxon>Oikopleura</taxon>
    </lineage>
</organism>
<dbReference type="EMBL" id="OU015569">
    <property type="protein sequence ID" value="CAG5100515.1"/>
    <property type="molecule type" value="Genomic_DNA"/>
</dbReference>
<evidence type="ECO:0000256" key="1">
    <source>
        <dbReference type="SAM" id="Coils"/>
    </source>
</evidence>
<reference evidence="2 3" key="1">
    <citation type="submission" date="2021-04" db="EMBL/GenBank/DDBJ databases">
        <authorList>
            <person name="Bliznina A."/>
        </authorList>
    </citation>
    <scope>NUCLEOTIDE SEQUENCE [LARGE SCALE GENOMIC DNA]</scope>
</reference>
<keyword evidence="3" id="KW-1185">Reference proteome</keyword>
<proteinExistence type="predicted"/>
<evidence type="ECO:0000313" key="3">
    <source>
        <dbReference type="Proteomes" id="UP001158576"/>
    </source>
</evidence>
<protein>
    <submittedName>
        <fullName evidence="2">Oidioi.mRNA.OKI2018_I69.XSR.g17033.t1.cds</fullName>
    </submittedName>
</protein>
<accession>A0ABN7SN28</accession>
<keyword evidence="1" id="KW-0175">Coiled coil</keyword>
<name>A0ABN7SN28_OIKDI</name>